<dbReference type="InterPro" id="IPR046348">
    <property type="entry name" value="SIS_dom_sf"/>
</dbReference>
<dbReference type="NCBIfam" id="NF003915">
    <property type="entry name" value="PRK05441.1"/>
    <property type="match status" value="1"/>
</dbReference>
<dbReference type="AlphaFoldDB" id="A0A1Y2BME1"/>
<dbReference type="GO" id="GO:0009254">
    <property type="term" value="P:peptidoglycan turnover"/>
    <property type="evidence" value="ECO:0007669"/>
    <property type="project" value="TreeGrafter"/>
</dbReference>
<dbReference type="STRING" id="71784.A0A1Y2BME1"/>
<dbReference type="PANTHER" id="PTHR10088:SF4">
    <property type="entry name" value="GLUCOKINASE REGULATORY PROTEIN"/>
    <property type="match status" value="1"/>
</dbReference>
<dbReference type="GO" id="GO:0016803">
    <property type="term" value="F:ether hydrolase activity"/>
    <property type="evidence" value="ECO:0007669"/>
    <property type="project" value="TreeGrafter"/>
</dbReference>
<evidence type="ECO:0000259" key="3">
    <source>
        <dbReference type="PROSITE" id="PS51464"/>
    </source>
</evidence>
<evidence type="ECO:0000256" key="2">
    <source>
        <dbReference type="ARBA" id="ARBA00023277"/>
    </source>
</evidence>
<dbReference type="GO" id="GO:0046348">
    <property type="term" value="P:amino sugar catabolic process"/>
    <property type="evidence" value="ECO:0007669"/>
    <property type="project" value="InterPro"/>
</dbReference>
<feature type="domain" description="SIS" evidence="3">
    <location>
        <begin position="56"/>
        <end position="222"/>
    </location>
</feature>
<evidence type="ECO:0000313" key="5">
    <source>
        <dbReference type="Proteomes" id="UP000193986"/>
    </source>
</evidence>
<keyword evidence="2" id="KW-0119">Carbohydrate metabolism</keyword>
<organism evidence="4 5">
    <name type="scientific">Naematelia encephala</name>
    <dbReference type="NCBI Taxonomy" id="71784"/>
    <lineage>
        <taxon>Eukaryota</taxon>
        <taxon>Fungi</taxon>
        <taxon>Dikarya</taxon>
        <taxon>Basidiomycota</taxon>
        <taxon>Agaricomycotina</taxon>
        <taxon>Tremellomycetes</taxon>
        <taxon>Tremellales</taxon>
        <taxon>Naemateliaceae</taxon>
        <taxon>Naematelia</taxon>
    </lineage>
</organism>
<dbReference type="NCBIfam" id="NF009222">
    <property type="entry name" value="PRK12570.1"/>
    <property type="match status" value="1"/>
</dbReference>
<dbReference type="EMBL" id="MCFC01000001">
    <property type="protein sequence ID" value="ORY35926.1"/>
    <property type="molecule type" value="Genomic_DNA"/>
</dbReference>
<dbReference type="InterPro" id="IPR040190">
    <property type="entry name" value="MURQ/GCKR"/>
</dbReference>
<dbReference type="PROSITE" id="PS51464">
    <property type="entry name" value="SIS"/>
    <property type="match status" value="1"/>
</dbReference>
<dbReference type="Gene3D" id="1.10.8.1080">
    <property type="match status" value="1"/>
</dbReference>
<gene>
    <name evidence="4" type="ORF">BCR39DRAFT_513119</name>
</gene>
<dbReference type="OrthoDB" id="311172at2759"/>
<keyword evidence="5" id="KW-1185">Reference proteome</keyword>
<dbReference type="PROSITE" id="PS01272">
    <property type="entry name" value="GCKR"/>
    <property type="match status" value="1"/>
</dbReference>
<dbReference type="GO" id="GO:0097367">
    <property type="term" value="F:carbohydrate derivative binding"/>
    <property type="evidence" value="ECO:0007669"/>
    <property type="project" value="InterPro"/>
</dbReference>
<sequence length="311" mass="33072">MENFTGLQTEQRNPRTKDIDVVSTLDMCRMINQEDATVHSAVAECLPVIANIIDEIAPRVARGGRVIYVGAGTSGRLGILDASEIPPTFSAPYGQFVGMMAGGDYAIRNAAEGAEDSITLPVSDLDALQPPIEPEVDSLIGLAASGRTPYVLSAMRSARERGCFTAGICCVSPSAMRETQTVVVECPVGPEVVTGSTRMKSGTAQKMILNMISTGIQIRVGKTYGNLMVDVKCSNEKLVDRARRIFRTVIESLGPDVQCDTPNSDNGIDSLIQECGGSVKTAVVAARWSTSPGEAETRLKEAGGKLKFALQ</sequence>
<dbReference type="SUPFAM" id="SSF53697">
    <property type="entry name" value="SIS domain"/>
    <property type="match status" value="1"/>
</dbReference>
<dbReference type="CDD" id="cd05007">
    <property type="entry name" value="SIS_Etherase"/>
    <property type="match status" value="1"/>
</dbReference>
<name>A0A1Y2BME1_9TREE</name>
<dbReference type="Proteomes" id="UP000193986">
    <property type="component" value="Unassembled WGS sequence"/>
</dbReference>
<proteinExistence type="inferred from homology"/>
<dbReference type="InParanoid" id="A0A1Y2BME1"/>
<reference evidence="4 5" key="1">
    <citation type="submission" date="2016-07" db="EMBL/GenBank/DDBJ databases">
        <title>Pervasive Adenine N6-methylation of Active Genes in Fungi.</title>
        <authorList>
            <consortium name="DOE Joint Genome Institute"/>
            <person name="Mondo S.J."/>
            <person name="Dannebaum R.O."/>
            <person name="Kuo R.C."/>
            <person name="Labutti K."/>
            <person name="Haridas S."/>
            <person name="Kuo A."/>
            <person name="Salamov A."/>
            <person name="Ahrendt S.R."/>
            <person name="Lipzen A."/>
            <person name="Sullivan W."/>
            <person name="Andreopoulos W.B."/>
            <person name="Clum A."/>
            <person name="Lindquist E."/>
            <person name="Daum C."/>
            <person name="Ramamoorthy G.K."/>
            <person name="Gryganskyi A."/>
            <person name="Culley D."/>
            <person name="Magnuson J.K."/>
            <person name="James T.Y."/>
            <person name="O'Malley M.A."/>
            <person name="Stajich J.E."/>
            <person name="Spatafora J.W."/>
            <person name="Visel A."/>
            <person name="Grigoriev I.V."/>
        </authorList>
    </citation>
    <scope>NUCLEOTIDE SEQUENCE [LARGE SCALE GENOMIC DNA]</scope>
    <source>
        <strain evidence="4 5">68-887.2</strain>
    </source>
</reference>
<dbReference type="GO" id="GO:0016835">
    <property type="term" value="F:carbon-oxygen lyase activity"/>
    <property type="evidence" value="ECO:0007669"/>
    <property type="project" value="InterPro"/>
</dbReference>
<dbReference type="Pfam" id="PF22645">
    <property type="entry name" value="GKRP_SIS_N"/>
    <property type="match status" value="1"/>
</dbReference>
<evidence type="ECO:0000256" key="1">
    <source>
        <dbReference type="ARBA" id="ARBA00023239"/>
    </source>
</evidence>
<protein>
    <submittedName>
        <fullName evidence="4">N-acetylmuramic acid-6-phosphate etherase</fullName>
    </submittedName>
</protein>
<dbReference type="HAMAP" id="MF_00068">
    <property type="entry name" value="MurQ"/>
    <property type="match status" value="1"/>
</dbReference>
<keyword evidence="1" id="KW-0456">Lyase</keyword>
<dbReference type="InterPro" id="IPR005486">
    <property type="entry name" value="Glucokinase_regulatory_CS"/>
</dbReference>
<dbReference type="PANTHER" id="PTHR10088">
    <property type="entry name" value="GLUCOKINASE REGULATORY PROTEIN"/>
    <property type="match status" value="1"/>
</dbReference>
<evidence type="ECO:0000313" key="4">
    <source>
        <dbReference type="EMBL" id="ORY35926.1"/>
    </source>
</evidence>
<dbReference type="InterPro" id="IPR005488">
    <property type="entry name" value="Etherase_MurQ"/>
</dbReference>
<dbReference type="NCBIfam" id="TIGR00274">
    <property type="entry name" value="N-acetylmuramic acid 6-phosphate etherase"/>
    <property type="match status" value="1"/>
</dbReference>
<dbReference type="FunFam" id="3.40.50.10490:FF:000014">
    <property type="entry name" value="N-acetylmuramic acid 6-phosphate etherase"/>
    <property type="match status" value="1"/>
</dbReference>
<accession>A0A1Y2BME1</accession>
<dbReference type="InterPro" id="IPR001347">
    <property type="entry name" value="SIS_dom"/>
</dbReference>
<comment type="caution">
    <text evidence="4">The sequence shown here is derived from an EMBL/GenBank/DDBJ whole genome shotgun (WGS) entry which is preliminary data.</text>
</comment>
<dbReference type="Gene3D" id="3.40.50.10490">
    <property type="entry name" value="Glucose-6-phosphate isomerase like protein, domain 1"/>
    <property type="match status" value="1"/>
</dbReference>